<dbReference type="SUPFAM" id="SSF50249">
    <property type="entry name" value="Nucleic acid-binding proteins"/>
    <property type="match status" value="1"/>
</dbReference>
<reference evidence="2" key="1">
    <citation type="journal article" date="2022" name="Int. J. Mol. Sci.">
        <title>Draft Genome of Tanacetum Coccineum: Genomic Comparison of Closely Related Tanacetum-Family Plants.</title>
        <authorList>
            <person name="Yamashiro T."/>
            <person name="Shiraishi A."/>
            <person name="Nakayama K."/>
            <person name="Satake H."/>
        </authorList>
    </citation>
    <scope>NUCLEOTIDE SEQUENCE</scope>
</reference>
<name>A0ABQ4Y129_9ASTR</name>
<protein>
    <submittedName>
        <fullName evidence="2">Replication protein A 70 kDa DNA-binding subunit C-like protein</fullName>
    </submittedName>
</protein>
<dbReference type="Gene3D" id="2.40.50.140">
    <property type="entry name" value="Nucleic acid-binding proteins"/>
    <property type="match status" value="2"/>
</dbReference>
<feature type="compositionally biased region" description="Basic and acidic residues" evidence="1">
    <location>
        <begin position="402"/>
        <end position="412"/>
    </location>
</feature>
<sequence>MSTKAIVGKSDAQNNKHVSDEAAGSKHPTSHAKLGPEIEIMIHCSAWASVAHNFLRLKEGRIYSMTNFTVKPNKEEYQVIKHDSFMPEFDGSTTFKRVSVKADGFVRYLLNLVDFDAIEPADNKYLIVQLLLLYNVAGYVSSVGRTNHLKSGSTNLDFHLANHRGQSIRVTLWGNLEEVLVEKKTKQVGACPIVLASASPKIYNNKVYLSSTSSTVILNDAEIPLIKALKDANSGAELKNPYTPTDLSWPMKGTIENTLMWARNWKTMTKTGWNVPSCDSEGCRKGATRQKGYFFCESCNRRVDLPMLSAPPQSADDHVGLLAAISNLIGTTHVMEIKSQSYYEYRTFEIFTCWQLNPEEVCGDSVGSNMLDALDGVQTHRLVIEDSDVEASSDSSGYVGRNKADPMSDSNKKNRVVTKVSSEDVSGLHKQMHPWNSVSYDGWYG</sequence>
<dbReference type="InterPro" id="IPR012340">
    <property type="entry name" value="NA-bd_OB-fold"/>
</dbReference>
<organism evidence="2 3">
    <name type="scientific">Tanacetum coccineum</name>
    <dbReference type="NCBI Taxonomy" id="301880"/>
    <lineage>
        <taxon>Eukaryota</taxon>
        <taxon>Viridiplantae</taxon>
        <taxon>Streptophyta</taxon>
        <taxon>Embryophyta</taxon>
        <taxon>Tracheophyta</taxon>
        <taxon>Spermatophyta</taxon>
        <taxon>Magnoliopsida</taxon>
        <taxon>eudicotyledons</taxon>
        <taxon>Gunneridae</taxon>
        <taxon>Pentapetalae</taxon>
        <taxon>asterids</taxon>
        <taxon>campanulids</taxon>
        <taxon>Asterales</taxon>
        <taxon>Asteraceae</taxon>
        <taxon>Asteroideae</taxon>
        <taxon>Anthemideae</taxon>
        <taxon>Anthemidinae</taxon>
        <taxon>Tanacetum</taxon>
    </lineage>
</organism>
<dbReference type="PANTHER" id="PTHR47165:SF4">
    <property type="entry name" value="OS03G0429900 PROTEIN"/>
    <property type="match status" value="1"/>
</dbReference>
<dbReference type="Proteomes" id="UP001151760">
    <property type="component" value="Unassembled WGS sequence"/>
</dbReference>
<feature type="region of interest" description="Disordered" evidence="1">
    <location>
        <begin position="386"/>
        <end position="416"/>
    </location>
</feature>
<evidence type="ECO:0000256" key="1">
    <source>
        <dbReference type="SAM" id="MobiDB-lite"/>
    </source>
</evidence>
<accession>A0ABQ4Y129</accession>
<dbReference type="PANTHER" id="PTHR47165">
    <property type="entry name" value="OS03G0429900 PROTEIN"/>
    <property type="match status" value="1"/>
</dbReference>
<feature type="region of interest" description="Disordered" evidence="1">
    <location>
        <begin position="1"/>
        <end position="31"/>
    </location>
</feature>
<comment type="caution">
    <text evidence="2">The sequence shown here is derived from an EMBL/GenBank/DDBJ whole genome shotgun (WGS) entry which is preliminary data.</text>
</comment>
<reference evidence="2" key="2">
    <citation type="submission" date="2022-01" db="EMBL/GenBank/DDBJ databases">
        <authorList>
            <person name="Yamashiro T."/>
            <person name="Shiraishi A."/>
            <person name="Satake H."/>
            <person name="Nakayama K."/>
        </authorList>
    </citation>
    <scope>NUCLEOTIDE SEQUENCE</scope>
</reference>
<keyword evidence="3" id="KW-1185">Reference proteome</keyword>
<evidence type="ECO:0000313" key="2">
    <source>
        <dbReference type="EMBL" id="GJS71231.1"/>
    </source>
</evidence>
<proteinExistence type="predicted"/>
<dbReference type="EMBL" id="BQNB010009992">
    <property type="protein sequence ID" value="GJS71231.1"/>
    <property type="molecule type" value="Genomic_DNA"/>
</dbReference>
<gene>
    <name evidence="2" type="ORF">Tco_0704072</name>
</gene>
<evidence type="ECO:0000313" key="3">
    <source>
        <dbReference type="Proteomes" id="UP001151760"/>
    </source>
</evidence>